<dbReference type="SUPFAM" id="SSF46689">
    <property type="entry name" value="Homeodomain-like"/>
    <property type="match status" value="1"/>
</dbReference>
<evidence type="ECO:0000313" key="3">
    <source>
        <dbReference type="EMBL" id="RTH23374.1"/>
    </source>
</evidence>
<reference evidence="3 4" key="1">
    <citation type="journal article" date="2019" name="Extremophiles">
        <title>Biogeography of thermophiles and predominance of Thermus scotoductus in domestic water heaters.</title>
        <authorList>
            <person name="Wilpiszeski R.L."/>
            <person name="Zhang Z."/>
            <person name="House C.H."/>
        </authorList>
    </citation>
    <scope>NUCLEOTIDE SEQUENCE [LARGE SCALE GENOMIC DNA]</scope>
    <source>
        <strain evidence="3 4">25_S25</strain>
    </source>
</reference>
<dbReference type="InterPro" id="IPR036388">
    <property type="entry name" value="WH-like_DNA-bd_sf"/>
</dbReference>
<dbReference type="Gene3D" id="3.30.420.10">
    <property type="entry name" value="Ribonuclease H-like superfamily/Ribonuclease H"/>
    <property type="match status" value="1"/>
</dbReference>
<feature type="domain" description="Integrase catalytic" evidence="2">
    <location>
        <begin position="175"/>
        <end position="335"/>
    </location>
</feature>
<dbReference type="SUPFAM" id="SSF53098">
    <property type="entry name" value="Ribonuclease H-like"/>
    <property type="match status" value="1"/>
</dbReference>
<dbReference type="InterPro" id="IPR036397">
    <property type="entry name" value="RNaseH_sf"/>
</dbReference>
<dbReference type="InterPro" id="IPR009057">
    <property type="entry name" value="Homeodomain-like_sf"/>
</dbReference>
<evidence type="ECO:0000313" key="4">
    <source>
        <dbReference type="Proteomes" id="UP000287306"/>
    </source>
</evidence>
<dbReference type="AlphaFoldDB" id="A0A430RUM4"/>
<dbReference type="InterPro" id="IPR001584">
    <property type="entry name" value="Integrase_cat-core"/>
</dbReference>
<comment type="caution">
    <text evidence="3">The sequence shown here is derived from an EMBL/GenBank/DDBJ whole genome shotgun (WGS) entry which is preliminary data.</text>
</comment>
<protein>
    <submittedName>
        <fullName evidence="3">IS481 family transposase</fullName>
    </submittedName>
</protein>
<dbReference type="PANTHER" id="PTHR47515:SF2">
    <property type="entry name" value="INTEGRASE CORE DOMAIN PROTEIN"/>
    <property type="match status" value="1"/>
</dbReference>
<proteinExistence type="predicted"/>
<dbReference type="Pfam" id="PF13683">
    <property type="entry name" value="rve_3"/>
    <property type="match status" value="1"/>
</dbReference>
<dbReference type="PROSITE" id="PS50994">
    <property type="entry name" value="INTEGRASE"/>
    <property type="match status" value="1"/>
</dbReference>
<dbReference type="PANTHER" id="PTHR47515">
    <property type="entry name" value="LOW CALCIUM RESPONSE LOCUS PROTEIN T"/>
    <property type="match status" value="1"/>
</dbReference>
<dbReference type="Gene3D" id="1.10.10.10">
    <property type="entry name" value="Winged helix-like DNA-binding domain superfamily/Winged helix DNA-binding domain"/>
    <property type="match status" value="1"/>
</dbReference>
<dbReference type="Proteomes" id="UP000287306">
    <property type="component" value="Unassembled WGS sequence"/>
</dbReference>
<evidence type="ECO:0000259" key="2">
    <source>
        <dbReference type="PROSITE" id="PS50994"/>
    </source>
</evidence>
<accession>A0A430RUM4</accession>
<dbReference type="EMBL" id="PELY01000400">
    <property type="protein sequence ID" value="RTH23374.1"/>
    <property type="molecule type" value="Genomic_DNA"/>
</dbReference>
<feature type="compositionally biased region" description="Basic residues" evidence="1">
    <location>
        <begin position="159"/>
        <end position="172"/>
    </location>
</feature>
<name>A0A430RUM4_THESC</name>
<dbReference type="GO" id="GO:0003676">
    <property type="term" value="F:nucleic acid binding"/>
    <property type="evidence" value="ECO:0007669"/>
    <property type="project" value="InterPro"/>
</dbReference>
<dbReference type="InterPro" id="IPR055247">
    <property type="entry name" value="InsJ-like_HTH"/>
</dbReference>
<dbReference type="GO" id="GO:0015074">
    <property type="term" value="P:DNA integration"/>
    <property type="evidence" value="ECO:0007669"/>
    <property type="project" value="InterPro"/>
</dbReference>
<gene>
    <name evidence="3" type="ORF">CSW38_10840</name>
</gene>
<dbReference type="Pfam" id="PF13518">
    <property type="entry name" value="HTH_28"/>
    <property type="match status" value="1"/>
</dbReference>
<feature type="region of interest" description="Disordered" evidence="1">
    <location>
        <begin position="159"/>
        <end position="178"/>
    </location>
</feature>
<sequence>MQLTTVGRTIWKGASQGARLAEAGAGDPDVQERLRKVKLVKALREGKRSWDEVQELLGISRATYYRWERALRERGLAGLKPKSRRPKRTRGKVQWKPELMVRVEVLRRANPTLGRWPIWLTLRKEGFSVSERTVGRILAYLEGSGRVESVASFLARRGRGRPRRPYAHRKPRGYQPQTPGDLIQVDTLMVSLGPGEVVRHFSAVDLFTRYALGEVHSRATARLAGEFLSRLVAQASFPIRAVQVDGGSEFMAEFEMACQGLGIALFVLPPRSPKLNGHVERMQRTFRDEFYTRPLPSQIPELQRELDAYLDHYNRRRSHRALGGLAPLEYLARIRGEAVPTESQMC</sequence>
<dbReference type="InterPro" id="IPR012337">
    <property type="entry name" value="RNaseH-like_sf"/>
</dbReference>
<organism evidence="3 4">
    <name type="scientific">Thermus scotoductus</name>
    <dbReference type="NCBI Taxonomy" id="37636"/>
    <lineage>
        <taxon>Bacteria</taxon>
        <taxon>Thermotogati</taxon>
        <taxon>Deinococcota</taxon>
        <taxon>Deinococci</taxon>
        <taxon>Thermales</taxon>
        <taxon>Thermaceae</taxon>
        <taxon>Thermus</taxon>
    </lineage>
</organism>
<evidence type="ECO:0000256" key="1">
    <source>
        <dbReference type="SAM" id="MobiDB-lite"/>
    </source>
</evidence>